<keyword evidence="4" id="KW-0680">Restriction system</keyword>
<dbReference type="Pfam" id="PF12950">
    <property type="entry name" value="TaqI_C"/>
    <property type="match status" value="1"/>
</dbReference>
<evidence type="ECO:0000313" key="8">
    <source>
        <dbReference type="EMBL" id="QCI59356.1"/>
    </source>
</evidence>
<dbReference type="PANTHER" id="PTHR33841">
    <property type="entry name" value="DNA METHYLTRANSFERASE YEEA-RELATED"/>
    <property type="match status" value="1"/>
</dbReference>
<accession>A0A4D7ATQ2</accession>
<dbReference type="REBASE" id="311148">
    <property type="entry name" value="M.ObaJ115ORF9115P"/>
</dbReference>
<dbReference type="Gene3D" id="3.40.50.150">
    <property type="entry name" value="Vaccinia Virus protein VP39"/>
    <property type="match status" value="1"/>
</dbReference>
<dbReference type="PROSITE" id="PS00092">
    <property type="entry name" value="N6_MTASE"/>
    <property type="match status" value="1"/>
</dbReference>
<dbReference type="SUPFAM" id="SSF116734">
    <property type="entry name" value="DNA methylase specificity domain"/>
    <property type="match status" value="1"/>
</dbReference>
<keyword evidence="2 8" id="KW-0489">Methyltransferase</keyword>
<sequence length="722" mass="81711">MYISVNDAASKFNISKRRVQVLCEQGRIDGANMVSGVWLIPDTASKPIDGRRKHISCNKADQIGVVHDIFTVDDVCKELSISKATAKNWIRLGKIVPDIDNQFFSRGYIERFSAELKNPKNKKLKSRRNKKSSTGKILYKDYIHTENNKRLVSELLELNIIEDERDMVAVLANFAVQLYYQSRNKQYSDNNLLMRFLTQKHFDDFHILIEDLLGSYNIDSALFERLQPALTKEILFVSGEDSLGFVYISLQDIARRKSRGAYYTPEKVVNELIERLYKNDVNLNARTICDPCCGTGNFLLRLGMMGMDYSNLYGQDIDPISIYITRINVALMTPQMTVTDLYSRFIIGNTYLMTFTQKFDVVLGNPPWGSEFSEADVITYRKLFQTATGKSLESYDLFVEKALTMLTYNGVMAFVLPEAILSVTAHEAVRRLILDTCSFKFVAYLGNVFSGVQCPSIILGIMPDAAKTVLGCEVSTGNTTFVISKHRTFSDGTLSFNVSDEENRCLSTISGIENAAFLKENAKFALGIVTGNNKEYISTEKQSDNELVLKGSDIQRYKVCPSGNYIRFEPESFQQVAPIEIYRAKEKLLYRFISEVPVFTYDNKQTLSLNSCNIVIPEIDGLAIKYVLAILNSSVVAFFISKKFNSVKLLRSHIEQVPIPIVSAEEQDSIIKKVDRIMNSFENISGLYSELDDMIMGLYHLTVQDRKIITAALAGKNLFIDF</sequence>
<dbReference type="GO" id="GO:0009007">
    <property type="term" value="F:site-specific DNA-methyltransferase (adenine-specific) activity"/>
    <property type="evidence" value="ECO:0007669"/>
    <property type="project" value="UniProtKB-EC"/>
</dbReference>
<organism evidence="8 9">
    <name type="scientific">Dysosmobacter welbionis</name>
    <dbReference type="NCBI Taxonomy" id="2093857"/>
    <lineage>
        <taxon>Bacteria</taxon>
        <taxon>Bacillati</taxon>
        <taxon>Bacillota</taxon>
        <taxon>Clostridia</taxon>
        <taxon>Eubacteriales</taxon>
        <taxon>Oscillospiraceae</taxon>
        <taxon>Dysosmobacter</taxon>
    </lineage>
</organism>
<proteinExistence type="predicted"/>
<dbReference type="PRINTS" id="PR00507">
    <property type="entry name" value="N12N6MTFRASE"/>
</dbReference>
<protein>
    <recommendedName>
        <fullName evidence="1">site-specific DNA-methyltransferase (adenine-specific)</fullName>
        <ecNumber evidence="1">2.1.1.72</ecNumber>
    </recommendedName>
</protein>
<evidence type="ECO:0000313" key="9">
    <source>
        <dbReference type="Proteomes" id="UP000298642"/>
    </source>
</evidence>
<reference evidence="9" key="1">
    <citation type="submission" date="2018-12" db="EMBL/GenBank/DDBJ databases">
        <title>Dusodibacter welbiota gen. nov., sp. nov., isolated from human faeces and emended description of the Oscillibacter genus.</title>
        <authorList>
            <person name="Le Roy T."/>
            <person name="Van der Smissen P."/>
            <person name="Delzenne N."/>
            <person name="Muccioli G."/>
            <person name="Collet J.F."/>
            <person name="Cani P.D."/>
        </authorList>
    </citation>
    <scope>NUCLEOTIDE SEQUENCE [LARGE SCALE GENOMIC DNA]</scope>
    <source>
        <strain evidence="9">J115</strain>
    </source>
</reference>
<dbReference type="InterPro" id="IPR029063">
    <property type="entry name" value="SAM-dependent_MTases_sf"/>
</dbReference>
<gene>
    <name evidence="8" type="ORF">EIO64_09115</name>
</gene>
<dbReference type="EC" id="2.1.1.72" evidence="1"/>
<keyword evidence="3" id="KW-0808">Transferase</keyword>
<dbReference type="KEGG" id="obj:EIO64_09115"/>
<dbReference type="AlphaFoldDB" id="A0A4D7ATQ2"/>
<dbReference type="GO" id="GO:0008170">
    <property type="term" value="F:N-methyltransferase activity"/>
    <property type="evidence" value="ECO:0007669"/>
    <property type="project" value="InterPro"/>
</dbReference>
<evidence type="ECO:0000256" key="3">
    <source>
        <dbReference type="ARBA" id="ARBA00022679"/>
    </source>
</evidence>
<keyword evidence="9" id="KW-1185">Reference proteome</keyword>
<feature type="domain" description="DNA methylase adenine-specific" evidence="6">
    <location>
        <begin position="241"/>
        <end position="465"/>
    </location>
</feature>
<dbReference type="GO" id="GO:0003677">
    <property type="term" value="F:DNA binding"/>
    <property type="evidence" value="ECO:0007669"/>
    <property type="project" value="InterPro"/>
</dbReference>
<evidence type="ECO:0000256" key="4">
    <source>
        <dbReference type="ARBA" id="ARBA00022747"/>
    </source>
</evidence>
<evidence type="ECO:0000259" key="7">
    <source>
        <dbReference type="Pfam" id="PF12950"/>
    </source>
</evidence>
<dbReference type="GO" id="GO:0032259">
    <property type="term" value="P:methylation"/>
    <property type="evidence" value="ECO:0007669"/>
    <property type="project" value="UniProtKB-KW"/>
</dbReference>
<dbReference type="GO" id="GO:0009307">
    <property type="term" value="P:DNA restriction-modification system"/>
    <property type="evidence" value="ECO:0007669"/>
    <property type="project" value="UniProtKB-KW"/>
</dbReference>
<evidence type="ECO:0000259" key="6">
    <source>
        <dbReference type="Pfam" id="PF02384"/>
    </source>
</evidence>
<name>A0A4D7ATQ2_9FIRM</name>
<dbReference type="RefSeq" id="WP_136891248.1">
    <property type="nucleotide sequence ID" value="NZ_CP034413.3"/>
</dbReference>
<feature type="domain" description="TaqI-like C-terminal specificity" evidence="7">
    <location>
        <begin position="548"/>
        <end position="659"/>
    </location>
</feature>
<dbReference type="EMBL" id="CP034413">
    <property type="protein sequence ID" value="QCI59356.1"/>
    <property type="molecule type" value="Genomic_DNA"/>
</dbReference>
<dbReference type="InterPro" id="IPR050953">
    <property type="entry name" value="N4_N6_ade-DNA_methylase"/>
</dbReference>
<comment type="catalytic activity">
    <reaction evidence="5">
        <text>a 2'-deoxyadenosine in DNA + S-adenosyl-L-methionine = an N(6)-methyl-2'-deoxyadenosine in DNA + S-adenosyl-L-homocysteine + H(+)</text>
        <dbReference type="Rhea" id="RHEA:15197"/>
        <dbReference type="Rhea" id="RHEA-COMP:12418"/>
        <dbReference type="Rhea" id="RHEA-COMP:12419"/>
        <dbReference type="ChEBI" id="CHEBI:15378"/>
        <dbReference type="ChEBI" id="CHEBI:57856"/>
        <dbReference type="ChEBI" id="CHEBI:59789"/>
        <dbReference type="ChEBI" id="CHEBI:90615"/>
        <dbReference type="ChEBI" id="CHEBI:90616"/>
        <dbReference type="EC" id="2.1.1.72"/>
    </reaction>
</comment>
<dbReference type="InterPro" id="IPR025931">
    <property type="entry name" value="TaqI_C"/>
</dbReference>
<dbReference type="PANTHER" id="PTHR33841:SF1">
    <property type="entry name" value="DNA METHYLTRANSFERASE A"/>
    <property type="match status" value="1"/>
</dbReference>
<dbReference type="InterPro" id="IPR003356">
    <property type="entry name" value="DNA_methylase_A-5"/>
</dbReference>
<dbReference type="SUPFAM" id="SSF53335">
    <property type="entry name" value="S-adenosyl-L-methionine-dependent methyltransferases"/>
    <property type="match status" value="1"/>
</dbReference>
<dbReference type="InterPro" id="IPR002052">
    <property type="entry name" value="DNA_methylase_N6_adenine_CS"/>
</dbReference>
<dbReference type="Pfam" id="PF02384">
    <property type="entry name" value="N6_Mtase"/>
    <property type="match status" value="1"/>
</dbReference>
<evidence type="ECO:0000256" key="5">
    <source>
        <dbReference type="ARBA" id="ARBA00047942"/>
    </source>
</evidence>
<dbReference type="Proteomes" id="UP000298642">
    <property type="component" value="Chromosome"/>
</dbReference>
<evidence type="ECO:0000256" key="2">
    <source>
        <dbReference type="ARBA" id="ARBA00022603"/>
    </source>
</evidence>
<evidence type="ECO:0000256" key="1">
    <source>
        <dbReference type="ARBA" id="ARBA00011900"/>
    </source>
</evidence>